<reference evidence="3" key="1">
    <citation type="submission" date="2021-06" db="EMBL/GenBank/DDBJ databases">
        <authorList>
            <person name="Hodson N. C."/>
            <person name="Mongue J. A."/>
            <person name="Jaron S. K."/>
        </authorList>
    </citation>
    <scope>NUCLEOTIDE SEQUENCE</scope>
</reference>
<dbReference type="Proteomes" id="UP000708208">
    <property type="component" value="Unassembled WGS sequence"/>
</dbReference>
<dbReference type="OrthoDB" id="416437at2759"/>
<keyword evidence="1" id="KW-0233">DNA recombination</keyword>
<dbReference type="GO" id="GO:0000723">
    <property type="term" value="P:telomere maintenance"/>
    <property type="evidence" value="ECO:0007669"/>
    <property type="project" value="InterPro"/>
</dbReference>
<proteinExistence type="inferred from homology"/>
<keyword evidence="1" id="KW-0378">Hydrolase</keyword>
<comment type="catalytic activity">
    <reaction evidence="1">
        <text>ATP + H2O = ADP + phosphate + H(+)</text>
        <dbReference type="Rhea" id="RHEA:13065"/>
        <dbReference type="ChEBI" id="CHEBI:15377"/>
        <dbReference type="ChEBI" id="CHEBI:15378"/>
        <dbReference type="ChEBI" id="CHEBI:30616"/>
        <dbReference type="ChEBI" id="CHEBI:43474"/>
        <dbReference type="ChEBI" id="CHEBI:456216"/>
        <dbReference type="EC" id="5.6.2.3"/>
    </reaction>
</comment>
<feature type="non-terminal residue" evidence="3">
    <location>
        <position position="1"/>
    </location>
</feature>
<dbReference type="GO" id="GO:0006281">
    <property type="term" value="P:DNA repair"/>
    <property type="evidence" value="ECO:0007669"/>
    <property type="project" value="UniProtKB-KW"/>
</dbReference>
<evidence type="ECO:0000313" key="3">
    <source>
        <dbReference type="EMBL" id="CAG7786331.1"/>
    </source>
</evidence>
<dbReference type="PANTHER" id="PTHR47642">
    <property type="entry name" value="ATP-DEPENDENT DNA HELICASE"/>
    <property type="match status" value="1"/>
</dbReference>
<dbReference type="EC" id="5.6.2.3" evidence="1"/>
<dbReference type="AlphaFoldDB" id="A0A8J2KAR3"/>
<keyword evidence="1" id="KW-0547">Nucleotide-binding</keyword>
<dbReference type="Pfam" id="PF05970">
    <property type="entry name" value="PIF1"/>
    <property type="match status" value="1"/>
</dbReference>
<organism evidence="3 4">
    <name type="scientific">Allacma fusca</name>
    <dbReference type="NCBI Taxonomy" id="39272"/>
    <lineage>
        <taxon>Eukaryota</taxon>
        <taxon>Metazoa</taxon>
        <taxon>Ecdysozoa</taxon>
        <taxon>Arthropoda</taxon>
        <taxon>Hexapoda</taxon>
        <taxon>Collembola</taxon>
        <taxon>Symphypleona</taxon>
        <taxon>Sminthuridae</taxon>
        <taxon>Allacma</taxon>
    </lineage>
</organism>
<evidence type="ECO:0000256" key="1">
    <source>
        <dbReference type="RuleBase" id="RU363044"/>
    </source>
</evidence>
<dbReference type="InterPro" id="IPR051055">
    <property type="entry name" value="PIF1_helicase"/>
</dbReference>
<feature type="domain" description="DNA helicase Pif1-like DEAD-box helicase" evidence="2">
    <location>
        <begin position="5"/>
        <end position="109"/>
    </location>
</feature>
<comment type="cofactor">
    <cofactor evidence="1">
        <name>Mg(2+)</name>
        <dbReference type="ChEBI" id="CHEBI:18420"/>
    </cofactor>
</comment>
<comment type="similarity">
    <text evidence="1">Belongs to the helicase family.</text>
</comment>
<dbReference type="InterPro" id="IPR010285">
    <property type="entry name" value="DNA_helicase_pif1-like_DEAD"/>
</dbReference>
<name>A0A8J2KAR3_9HEXA</name>
<gene>
    <name evidence="3" type="ORF">AFUS01_LOCUS24903</name>
</gene>
<keyword evidence="1" id="KW-0347">Helicase</keyword>
<accession>A0A8J2KAR3</accession>
<keyword evidence="1" id="KW-0234">DNA repair</keyword>
<dbReference type="GO" id="GO:0006310">
    <property type="term" value="P:DNA recombination"/>
    <property type="evidence" value="ECO:0007669"/>
    <property type="project" value="UniProtKB-KW"/>
</dbReference>
<dbReference type="GO" id="GO:0016787">
    <property type="term" value="F:hydrolase activity"/>
    <property type="evidence" value="ECO:0007669"/>
    <property type="project" value="UniProtKB-KW"/>
</dbReference>
<dbReference type="GO" id="GO:0043139">
    <property type="term" value="F:5'-3' DNA helicase activity"/>
    <property type="evidence" value="ECO:0007669"/>
    <property type="project" value="UniProtKB-EC"/>
</dbReference>
<sequence length="166" mass="19666">MSFIGQKMFYLIDRIIKKYDPEHAELPFAGRSVVLVGDIYQLGPIGDRNLFKPTNARHSSQVQEAYKLYRSFDTVFVLKTLFRQVGKSPEQVQFQQFLGRLRKGECNDLDVDYARGRLKGNISEDQLQRFEFALHAFPRRSHVTYHNWEMLRKRFPEHERVVIDNE</sequence>
<comment type="caution">
    <text evidence="3">The sequence shown here is derived from an EMBL/GenBank/DDBJ whole genome shotgun (WGS) entry which is preliminary data.</text>
</comment>
<dbReference type="EMBL" id="CAJVCH010315470">
    <property type="protein sequence ID" value="CAG7786331.1"/>
    <property type="molecule type" value="Genomic_DNA"/>
</dbReference>
<keyword evidence="1" id="KW-0227">DNA damage</keyword>
<keyword evidence="4" id="KW-1185">Reference proteome</keyword>
<evidence type="ECO:0000259" key="2">
    <source>
        <dbReference type="Pfam" id="PF05970"/>
    </source>
</evidence>
<protein>
    <recommendedName>
        <fullName evidence="1">ATP-dependent DNA helicase</fullName>
        <ecNumber evidence="1">5.6.2.3</ecNumber>
    </recommendedName>
</protein>
<evidence type="ECO:0000313" key="4">
    <source>
        <dbReference type="Proteomes" id="UP000708208"/>
    </source>
</evidence>
<keyword evidence="1" id="KW-0067">ATP-binding</keyword>
<dbReference type="GO" id="GO:0005524">
    <property type="term" value="F:ATP binding"/>
    <property type="evidence" value="ECO:0007669"/>
    <property type="project" value="UniProtKB-KW"/>
</dbReference>